<dbReference type="Proteomes" id="UP000177947">
    <property type="component" value="Unassembled WGS sequence"/>
</dbReference>
<dbReference type="AlphaFoldDB" id="A0A1F5C7E0"/>
<name>A0A1F5C7E0_9BACT</name>
<evidence type="ECO:0000313" key="2">
    <source>
        <dbReference type="Proteomes" id="UP000177947"/>
    </source>
</evidence>
<gene>
    <name evidence="1" type="ORF">A2907_02235</name>
</gene>
<protein>
    <submittedName>
        <fullName evidence="1">Uncharacterized protein</fullName>
    </submittedName>
</protein>
<dbReference type="EMBL" id="MEYQ01000032">
    <property type="protein sequence ID" value="OGD38764.1"/>
    <property type="molecule type" value="Genomic_DNA"/>
</dbReference>
<accession>A0A1F5C7E0</accession>
<evidence type="ECO:0000313" key="1">
    <source>
        <dbReference type="EMBL" id="OGD38764.1"/>
    </source>
</evidence>
<organism evidence="1 2">
    <name type="scientific">Candidatus Azambacteria bacterium RIFCSPLOWO2_01_FULL_37_9</name>
    <dbReference type="NCBI Taxonomy" id="1797297"/>
    <lineage>
        <taxon>Bacteria</taxon>
        <taxon>Candidatus Azamiibacteriota</taxon>
    </lineage>
</organism>
<proteinExistence type="predicted"/>
<comment type="caution">
    <text evidence="1">The sequence shown here is derived from an EMBL/GenBank/DDBJ whole genome shotgun (WGS) entry which is preliminary data.</text>
</comment>
<sequence>MDDIDCFVHELFGTSGNCYGYCEICKTADPVCGGDRFNKNGKCPDDCDGEAGDSKLLTHYNGKQIGECCFGKIFQPIKDFLDSRRKSILGYYEQCIEEEHRAIKKEKKICDKLS</sequence>
<reference evidence="1 2" key="1">
    <citation type="journal article" date="2016" name="Nat. Commun.">
        <title>Thousands of microbial genomes shed light on interconnected biogeochemical processes in an aquifer system.</title>
        <authorList>
            <person name="Anantharaman K."/>
            <person name="Brown C.T."/>
            <person name="Hug L.A."/>
            <person name="Sharon I."/>
            <person name="Castelle C.J."/>
            <person name="Probst A.J."/>
            <person name="Thomas B.C."/>
            <person name="Singh A."/>
            <person name="Wilkins M.J."/>
            <person name="Karaoz U."/>
            <person name="Brodie E.L."/>
            <person name="Williams K.H."/>
            <person name="Hubbard S.S."/>
            <person name="Banfield J.F."/>
        </authorList>
    </citation>
    <scope>NUCLEOTIDE SEQUENCE [LARGE SCALE GENOMIC DNA]</scope>
</reference>